<accession>C0MM88</accession>
<geneLocation type="plasmid" evidence="1">
    <name>pSJ2-8</name>
</geneLocation>
<keyword evidence="1" id="KW-0614">Plasmid</keyword>
<organism evidence="1">
    <name type="scientific">Lacticaseibacillus paracasei subsp. paracasei</name>
    <dbReference type="NCBI Taxonomy" id="47714"/>
    <lineage>
        <taxon>Bacteria</taxon>
        <taxon>Bacillati</taxon>
        <taxon>Bacillota</taxon>
        <taxon>Bacilli</taxon>
        <taxon>Lactobacillales</taxon>
        <taxon>Lactobacillaceae</taxon>
        <taxon>Lacticaseibacillus</taxon>
    </lineage>
</organism>
<sequence>MTFWCQNLVKPSRYLRSSWWFNQYSNKSKSTPTMIGAVTAESNEDILVTSFRRGITRKGVATKLVYQKSRQYPLNCLLNLDDFRYKMHLVDIMILSRSLRPAWFTTHYFVNINWST</sequence>
<dbReference type="AlphaFoldDB" id="C0MM88"/>
<proteinExistence type="predicted"/>
<protein>
    <submittedName>
        <fullName evidence="1">Uncharacterized protein</fullName>
    </submittedName>
</protein>
<reference evidence="1" key="1">
    <citation type="journal article" date="2010" name="Int. J. Food Microbiol.">
        <title>Construction of a new shuttle vector and its use for cloning and expression of two plasmid-encoded bacteriocins from Lactobacillus paracasei subsp. paracasei BGSJ2-8.</title>
        <authorList>
            <person name="Kojic M."/>
            <person name="Lozo J."/>
            <person name="Jovcic B."/>
            <person name="Strahinic I."/>
            <person name="Fira D."/>
            <person name="Topisirovic L."/>
        </authorList>
    </citation>
    <scope>NUCLEOTIDE SEQUENCE [LARGE SCALE GENOMIC DNA]</scope>
    <source>
        <strain evidence="1">BGSJ2-8</strain>
        <plasmid evidence="1">pSJ2-8</plasmid>
    </source>
</reference>
<evidence type="ECO:0000313" key="1">
    <source>
        <dbReference type="EMBL" id="CAR92208.1"/>
    </source>
</evidence>
<name>C0MM88_LACPA</name>
<dbReference type="EMBL" id="FM246455">
    <property type="protein sequence ID" value="CAR92208.1"/>
    <property type="molecule type" value="Genomic_DNA"/>
</dbReference>